<protein>
    <submittedName>
        <fullName evidence="1">Uncharacterized protein</fullName>
    </submittedName>
</protein>
<accession>A0A2X0XJV7</accession>
<dbReference type="InterPro" id="IPR018597">
    <property type="entry name" value="Phage_Tuc2009_YjcQ"/>
</dbReference>
<gene>
    <name evidence="1" type="ORF">NCTC7582_02317</name>
</gene>
<organism evidence="1 2">
    <name type="scientific">Lysinibacillus capsici</name>
    <dbReference type="NCBI Taxonomy" id="2115968"/>
    <lineage>
        <taxon>Bacteria</taxon>
        <taxon>Bacillati</taxon>
        <taxon>Bacillota</taxon>
        <taxon>Bacilli</taxon>
        <taxon>Bacillales</taxon>
        <taxon>Bacillaceae</taxon>
        <taxon>Lysinibacillus</taxon>
    </lineage>
</organism>
<evidence type="ECO:0000313" key="1">
    <source>
        <dbReference type="EMBL" id="SPT99444.1"/>
    </source>
</evidence>
<dbReference type="InterPro" id="IPR036388">
    <property type="entry name" value="WH-like_DNA-bd_sf"/>
</dbReference>
<proteinExistence type="predicted"/>
<dbReference type="AlphaFoldDB" id="A0A2X0XJV7"/>
<reference evidence="1 2" key="1">
    <citation type="submission" date="2018-06" db="EMBL/GenBank/DDBJ databases">
        <authorList>
            <consortium name="Pathogen Informatics"/>
            <person name="Doyle S."/>
        </authorList>
    </citation>
    <scope>NUCLEOTIDE SEQUENCE [LARGE SCALE GENOMIC DNA]</scope>
    <source>
        <strain evidence="1 2">NCTC7582</strain>
    </source>
</reference>
<dbReference type="Pfam" id="PF09639">
    <property type="entry name" value="YjcQ"/>
    <property type="match status" value="1"/>
</dbReference>
<dbReference type="InterPro" id="IPR036390">
    <property type="entry name" value="WH_DNA-bd_sf"/>
</dbReference>
<name>A0A2X0XJV7_9BACI</name>
<dbReference type="RefSeq" id="WP_048391703.1">
    <property type="nucleotide sequence ID" value="NZ_CP139106.1"/>
</dbReference>
<dbReference type="Proteomes" id="UP000251431">
    <property type="component" value="Unassembled WGS sequence"/>
</dbReference>
<sequence>MDNITLHILEGIYNHEEPKFYDFDIDKDTFGEIVEAMQHEGLISGAKISRVGLENRIAVVALQDVKIELKGQNYLNNSKKISSL</sequence>
<dbReference type="EMBL" id="UAQE01000001">
    <property type="protein sequence ID" value="SPT99444.1"/>
    <property type="molecule type" value="Genomic_DNA"/>
</dbReference>
<dbReference type="SUPFAM" id="SSF46785">
    <property type="entry name" value="Winged helix' DNA-binding domain"/>
    <property type="match status" value="1"/>
</dbReference>
<dbReference type="Gene3D" id="1.10.10.10">
    <property type="entry name" value="Winged helix-like DNA-binding domain superfamily/Winged helix DNA-binding domain"/>
    <property type="match status" value="1"/>
</dbReference>
<evidence type="ECO:0000313" key="2">
    <source>
        <dbReference type="Proteomes" id="UP000251431"/>
    </source>
</evidence>